<name>A0A9J6FGB1_HAELO</name>
<feature type="domain" description="BTB" evidence="4">
    <location>
        <begin position="1"/>
        <end position="40"/>
    </location>
</feature>
<dbReference type="PRINTS" id="PR00501">
    <property type="entry name" value="KELCHREPEAT"/>
</dbReference>
<organism evidence="5 6">
    <name type="scientific">Haemaphysalis longicornis</name>
    <name type="common">Bush tick</name>
    <dbReference type="NCBI Taxonomy" id="44386"/>
    <lineage>
        <taxon>Eukaryota</taxon>
        <taxon>Metazoa</taxon>
        <taxon>Ecdysozoa</taxon>
        <taxon>Arthropoda</taxon>
        <taxon>Chelicerata</taxon>
        <taxon>Arachnida</taxon>
        <taxon>Acari</taxon>
        <taxon>Parasitiformes</taxon>
        <taxon>Ixodida</taxon>
        <taxon>Ixodoidea</taxon>
        <taxon>Ixodidae</taxon>
        <taxon>Haemaphysalinae</taxon>
        <taxon>Haemaphysalis</taxon>
    </lineage>
</organism>
<dbReference type="SUPFAM" id="SSF117281">
    <property type="entry name" value="Kelch motif"/>
    <property type="match status" value="2"/>
</dbReference>
<dbReference type="InterPro" id="IPR011333">
    <property type="entry name" value="SKP1/BTB/POZ_sf"/>
</dbReference>
<evidence type="ECO:0000313" key="6">
    <source>
        <dbReference type="Proteomes" id="UP000821853"/>
    </source>
</evidence>
<dbReference type="OrthoDB" id="45365at2759"/>
<evidence type="ECO:0000256" key="3">
    <source>
        <dbReference type="ARBA" id="ARBA00023203"/>
    </source>
</evidence>
<evidence type="ECO:0000259" key="4">
    <source>
        <dbReference type="PROSITE" id="PS50097"/>
    </source>
</evidence>
<evidence type="ECO:0000256" key="1">
    <source>
        <dbReference type="ARBA" id="ARBA00022441"/>
    </source>
</evidence>
<dbReference type="EMBL" id="JABSTR010000001">
    <property type="protein sequence ID" value="KAH9361743.1"/>
    <property type="molecule type" value="Genomic_DNA"/>
</dbReference>
<dbReference type="PANTHER" id="PTHR24412:SF497">
    <property type="entry name" value="KELCH-LIKE PROTEIN 18"/>
    <property type="match status" value="1"/>
</dbReference>
<keyword evidence="2" id="KW-0677">Repeat</keyword>
<dbReference type="Proteomes" id="UP000821853">
    <property type="component" value="Chromosome 1"/>
</dbReference>
<gene>
    <name evidence="5" type="ORF">HPB48_005104</name>
</gene>
<dbReference type="SMART" id="SM00612">
    <property type="entry name" value="Kelch"/>
    <property type="match status" value="5"/>
</dbReference>
<dbReference type="GO" id="GO:0003779">
    <property type="term" value="F:actin binding"/>
    <property type="evidence" value="ECO:0007669"/>
    <property type="project" value="UniProtKB-KW"/>
</dbReference>
<dbReference type="AlphaFoldDB" id="A0A9J6FGB1"/>
<dbReference type="SUPFAM" id="SSF54695">
    <property type="entry name" value="POZ domain"/>
    <property type="match status" value="1"/>
</dbReference>
<dbReference type="FunFam" id="1.25.40.420:FF:000001">
    <property type="entry name" value="Kelch-like family member 12"/>
    <property type="match status" value="1"/>
</dbReference>
<dbReference type="InterPro" id="IPR006652">
    <property type="entry name" value="Kelch_1"/>
</dbReference>
<protein>
    <recommendedName>
        <fullName evidence="4">BTB domain-containing protein</fullName>
    </recommendedName>
</protein>
<dbReference type="InterPro" id="IPR000210">
    <property type="entry name" value="BTB/POZ_dom"/>
</dbReference>
<dbReference type="Pfam" id="PF00651">
    <property type="entry name" value="BTB"/>
    <property type="match status" value="1"/>
</dbReference>
<accession>A0A9J6FGB1</accession>
<dbReference type="Gene3D" id="1.25.40.420">
    <property type="match status" value="1"/>
</dbReference>
<dbReference type="InterPro" id="IPR015915">
    <property type="entry name" value="Kelch-typ_b-propeller"/>
</dbReference>
<dbReference type="PANTHER" id="PTHR24412">
    <property type="entry name" value="KELCH PROTEIN"/>
    <property type="match status" value="1"/>
</dbReference>
<dbReference type="Pfam" id="PF01344">
    <property type="entry name" value="Kelch_1"/>
    <property type="match status" value="6"/>
</dbReference>
<proteinExistence type="predicted"/>
<evidence type="ECO:0000256" key="2">
    <source>
        <dbReference type="ARBA" id="ARBA00022737"/>
    </source>
</evidence>
<dbReference type="VEuPathDB" id="VectorBase:HLOH_056146"/>
<evidence type="ECO:0000313" key="5">
    <source>
        <dbReference type="EMBL" id="KAH9361743.1"/>
    </source>
</evidence>
<sequence length="481" mass="53625">MFTHDMIESRQKEITIRGIEASALESLINFAYSGKVNITASNVQSLLVAASFLQLLKVREACSEFLVKRLHPSNVVGIRTFADTLGCPALVEATNKFIQMHFRQVCLSDEFLALPLKDAIEIFSWDQLFVVSEEQVFEAVMLWVLHEQESRAPLLPVVLSHVRLPLLSPQFLADRVAAEPLIRGCHRCRDLLDEARDYLLMPERRQLLQGFRTRPRWCPDVAGHIYAIGGLSKSGDSQSSVEVYDPALRYWQVSEAMSMTRSRVGVAVLRGQLYAIGGFNGLDRLRTVEVFNRESRTWSRVASMAIKRSAVGAAVLHDRLYVCGGYDGVSSLNTVECYNPERNEYVFLSCFGCKVERYDVQTGQWSTMPPMLTRRCRLGAAVLHGKIYACGGYDGASFLQSTEAFDPVTQQWHFVAPMNVTRSRVSLVANCGRLFAVGGYDGVCNLSTVEVYDPKADQWTHIAQMCAHEGGVGVGVLPPPV</sequence>
<dbReference type="SMART" id="SM00875">
    <property type="entry name" value="BACK"/>
    <property type="match status" value="1"/>
</dbReference>
<dbReference type="PROSITE" id="PS50097">
    <property type="entry name" value="BTB"/>
    <property type="match status" value="1"/>
</dbReference>
<keyword evidence="3" id="KW-0009">Actin-binding</keyword>
<dbReference type="Gene3D" id="3.30.710.10">
    <property type="entry name" value="Potassium Channel Kv1.1, Chain A"/>
    <property type="match status" value="1"/>
</dbReference>
<keyword evidence="1" id="KW-0880">Kelch repeat</keyword>
<dbReference type="Gene3D" id="2.120.10.80">
    <property type="entry name" value="Kelch-type beta propeller"/>
    <property type="match status" value="2"/>
</dbReference>
<reference evidence="5 6" key="1">
    <citation type="journal article" date="2020" name="Cell">
        <title>Large-Scale Comparative Analyses of Tick Genomes Elucidate Their Genetic Diversity and Vector Capacities.</title>
        <authorList>
            <consortium name="Tick Genome and Microbiome Consortium (TIGMIC)"/>
            <person name="Jia N."/>
            <person name="Wang J."/>
            <person name="Shi W."/>
            <person name="Du L."/>
            <person name="Sun Y."/>
            <person name="Zhan W."/>
            <person name="Jiang J.F."/>
            <person name="Wang Q."/>
            <person name="Zhang B."/>
            <person name="Ji P."/>
            <person name="Bell-Sakyi L."/>
            <person name="Cui X.M."/>
            <person name="Yuan T.T."/>
            <person name="Jiang B.G."/>
            <person name="Yang W.F."/>
            <person name="Lam T.T."/>
            <person name="Chang Q.C."/>
            <person name="Ding S.J."/>
            <person name="Wang X.J."/>
            <person name="Zhu J.G."/>
            <person name="Ruan X.D."/>
            <person name="Zhao L."/>
            <person name="Wei J.T."/>
            <person name="Ye R.Z."/>
            <person name="Que T.C."/>
            <person name="Du C.H."/>
            <person name="Zhou Y.H."/>
            <person name="Cheng J.X."/>
            <person name="Dai P.F."/>
            <person name="Guo W.B."/>
            <person name="Han X.H."/>
            <person name="Huang E.J."/>
            <person name="Li L.F."/>
            <person name="Wei W."/>
            <person name="Gao Y.C."/>
            <person name="Liu J.Z."/>
            <person name="Shao H.Z."/>
            <person name="Wang X."/>
            <person name="Wang C.C."/>
            <person name="Yang T.C."/>
            <person name="Huo Q.B."/>
            <person name="Li W."/>
            <person name="Chen H.Y."/>
            <person name="Chen S.E."/>
            <person name="Zhou L.G."/>
            <person name="Ni X.B."/>
            <person name="Tian J.H."/>
            <person name="Sheng Y."/>
            <person name="Liu T."/>
            <person name="Pan Y.S."/>
            <person name="Xia L.Y."/>
            <person name="Li J."/>
            <person name="Zhao F."/>
            <person name="Cao W.C."/>
        </authorList>
    </citation>
    <scope>NUCLEOTIDE SEQUENCE [LARGE SCALE GENOMIC DNA]</scope>
    <source>
        <strain evidence="5">HaeL-2018</strain>
    </source>
</reference>
<dbReference type="Pfam" id="PF07707">
    <property type="entry name" value="BACK"/>
    <property type="match status" value="1"/>
</dbReference>
<dbReference type="InterPro" id="IPR011705">
    <property type="entry name" value="BACK"/>
</dbReference>
<comment type="caution">
    <text evidence="5">The sequence shown here is derived from an EMBL/GenBank/DDBJ whole genome shotgun (WGS) entry which is preliminary data.</text>
</comment>
<keyword evidence="6" id="KW-1185">Reference proteome</keyword>
<dbReference type="OMA" id="DRWTIVT"/>